<feature type="coiled-coil region" evidence="1">
    <location>
        <begin position="184"/>
        <end position="211"/>
    </location>
</feature>
<accession>A0A386KAH6</accession>
<name>A0A386KAH6_9CAUD</name>
<dbReference type="GeneID" id="60321132"/>
<dbReference type="EMBL" id="MH744423">
    <property type="protein sequence ID" value="AYD82057.1"/>
    <property type="molecule type" value="Genomic_DNA"/>
</dbReference>
<reference evidence="2 3" key="1">
    <citation type="submission" date="2018-08" db="EMBL/GenBank/DDBJ databases">
        <authorList>
            <person name="Washington J.M."/>
            <person name="Garlena R.A."/>
            <person name="Russell D.A."/>
            <person name="Pope W.H."/>
            <person name="Jacobs-Sera D."/>
            <person name="Hatfull G.F."/>
        </authorList>
    </citation>
    <scope>NUCLEOTIDE SEQUENCE [LARGE SCALE GENOMIC DNA]</scope>
</reference>
<gene>
    <name evidence="2" type="primary">63</name>
    <name evidence="2" type="ORF">SEA_SAGUARO_63</name>
</gene>
<keyword evidence="1" id="KW-0175">Coiled coil</keyword>
<dbReference type="Proteomes" id="UP000269292">
    <property type="component" value="Segment"/>
</dbReference>
<protein>
    <submittedName>
        <fullName evidence="2">Uncharacterized protein</fullName>
    </submittedName>
</protein>
<evidence type="ECO:0000256" key="1">
    <source>
        <dbReference type="SAM" id="Coils"/>
    </source>
</evidence>
<dbReference type="RefSeq" id="YP_009949726.1">
    <property type="nucleotide sequence ID" value="NC_051583.1"/>
</dbReference>
<evidence type="ECO:0000313" key="3">
    <source>
        <dbReference type="Proteomes" id="UP000269292"/>
    </source>
</evidence>
<proteinExistence type="predicted"/>
<evidence type="ECO:0000313" key="2">
    <source>
        <dbReference type="EMBL" id="AYD82057.1"/>
    </source>
</evidence>
<dbReference type="KEGG" id="vg:60321132"/>
<keyword evidence="3" id="KW-1185">Reference proteome</keyword>
<organism evidence="2 3">
    <name type="scientific">Mycobacterium phage Saguaro</name>
    <dbReference type="NCBI Taxonomy" id="2315616"/>
    <lineage>
        <taxon>Viruses</taxon>
        <taxon>Duplodnaviria</taxon>
        <taxon>Heunggongvirae</taxon>
        <taxon>Uroviricota</taxon>
        <taxon>Caudoviricetes</taxon>
        <taxon>Bclasvirinae</taxon>
        <taxon>Saguarovirus</taxon>
        <taxon>Saguarovirus saguaro</taxon>
    </lineage>
</organism>
<sequence>MPTRHLVPCASRGLTRKGTDKGGVWAGDIGVISYNLVDMSTTPTKRSTRIIRTDVDMATLAAQMSEHSGVGNVEGLIRDYRRYTDLAAALGTKAEVRQAVRAKLDRLIETPGGAWINGARLTKVTRGAKPRRVIRAAVVAQRAPQLWLASRKPTTVLDIKSGLALVGKQAVPPMRTQAEAWKAYEQLNRRATDAKARADTAREQLRELFEAVADVWPLEQLYLTSDGWTLGRSQRLTFDAGRCRELAGSHGVDVAELEVEELSPMSTHYVLVDTSEGEADEIDGQ</sequence>